<keyword evidence="3" id="KW-1185">Reference proteome</keyword>
<protein>
    <submittedName>
        <fullName evidence="2">Uncharacterized protein</fullName>
    </submittedName>
</protein>
<evidence type="ECO:0000313" key="3">
    <source>
        <dbReference type="Proteomes" id="UP001066276"/>
    </source>
</evidence>
<reference evidence="2" key="1">
    <citation type="journal article" date="2022" name="bioRxiv">
        <title>Sequencing and chromosome-scale assembly of the giantPleurodeles waltlgenome.</title>
        <authorList>
            <person name="Brown T."/>
            <person name="Elewa A."/>
            <person name="Iarovenko S."/>
            <person name="Subramanian E."/>
            <person name="Araus A.J."/>
            <person name="Petzold A."/>
            <person name="Susuki M."/>
            <person name="Suzuki K.-i.T."/>
            <person name="Hayashi T."/>
            <person name="Toyoda A."/>
            <person name="Oliveira C."/>
            <person name="Osipova E."/>
            <person name="Leigh N.D."/>
            <person name="Simon A."/>
            <person name="Yun M.H."/>
        </authorList>
    </citation>
    <scope>NUCLEOTIDE SEQUENCE</scope>
    <source>
        <strain evidence="2">20211129_DDA</strain>
        <tissue evidence="2">Liver</tissue>
    </source>
</reference>
<comment type="caution">
    <text evidence="2">The sequence shown here is derived from an EMBL/GenBank/DDBJ whole genome shotgun (WGS) entry which is preliminary data.</text>
</comment>
<sequence>MDRSHDRASLSHHPGYPPPAAPGGYHQHTHGVPEAWVPPRRLQGCVKCARLPRDHEERGPRPRVVASWRHPDSGAADGLREEAPGSKGRSSEVGGRPERAWKRST</sequence>
<evidence type="ECO:0000256" key="1">
    <source>
        <dbReference type="SAM" id="MobiDB-lite"/>
    </source>
</evidence>
<feature type="compositionally biased region" description="Basic and acidic residues" evidence="1">
    <location>
        <begin position="95"/>
        <end position="105"/>
    </location>
</feature>
<dbReference type="AlphaFoldDB" id="A0AAV7UBN5"/>
<feature type="region of interest" description="Disordered" evidence="1">
    <location>
        <begin position="1"/>
        <end position="105"/>
    </location>
</feature>
<dbReference type="Proteomes" id="UP001066276">
    <property type="component" value="Chromosome 3_1"/>
</dbReference>
<proteinExistence type="predicted"/>
<accession>A0AAV7UBN5</accession>
<evidence type="ECO:0000313" key="2">
    <source>
        <dbReference type="EMBL" id="KAJ1185123.1"/>
    </source>
</evidence>
<organism evidence="2 3">
    <name type="scientific">Pleurodeles waltl</name>
    <name type="common">Iberian ribbed newt</name>
    <dbReference type="NCBI Taxonomy" id="8319"/>
    <lineage>
        <taxon>Eukaryota</taxon>
        <taxon>Metazoa</taxon>
        <taxon>Chordata</taxon>
        <taxon>Craniata</taxon>
        <taxon>Vertebrata</taxon>
        <taxon>Euteleostomi</taxon>
        <taxon>Amphibia</taxon>
        <taxon>Batrachia</taxon>
        <taxon>Caudata</taxon>
        <taxon>Salamandroidea</taxon>
        <taxon>Salamandridae</taxon>
        <taxon>Pleurodelinae</taxon>
        <taxon>Pleurodeles</taxon>
    </lineage>
</organism>
<gene>
    <name evidence="2" type="ORF">NDU88_001918</name>
</gene>
<feature type="compositionally biased region" description="Basic and acidic residues" evidence="1">
    <location>
        <begin position="51"/>
        <end position="60"/>
    </location>
</feature>
<name>A0AAV7UBN5_PLEWA</name>
<dbReference type="EMBL" id="JANPWB010000005">
    <property type="protein sequence ID" value="KAJ1185123.1"/>
    <property type="molecule type" value="Genomic_DNA"/>
</dbReference>